<accession>A0A540VHL2</accession>
<dbReference type="SUPFAM" id="SSF51735">
    <property type="entry name" value="NAD(P)-binding Rossmann-fold domains"/>
    <property type="match status" value="1"/>
</dbReference>
<comment type="similarity">
    <text evidence="1">Belongs to the NAD(P)-dependent epimerase/dehydratase family.</text>
</comment>
<organism evidence="3 4">
    <name type="scientific">Litorilinea aerophila</name>
    <dbReference type="NCBI Taxonomy" id="1204385"/>
    <lineage>
        <taxon>Bacteria</taxon>
        <taxon>Bacillati</taxon>
        <taxon>Chloroflexota</taxon>
        <taxon>Caldilineae</taxon>
        <taxon>Caldilineales</taxon>
        <taxon>Caldilineaceae</taxon>
        <taxon>Litorilinea</taxon>
    </lineage>
</organism>
<gene>
    <name evidence="3" type="ORF">FKZ61_08945</name>
</gene>
<protein>
    <submittedName>
        <fullName evidence="3">NAD-dependent epimerase/dehydratase family protein</fullName>
    </submittedName>
</protein>
<dbReference type="InterPro" id="IPR001509">
    <property type="entry name" value="Epimerase_deHydtase"/>
</dbReference>
<dbReference type="Pfam" id="PF01370">
    <property type="entry name" value="Epimerase"/>
    <property type="match status" value="1"/>
</dbReference>
<feature type="domain" description="NAD-dependent epimerase/dehydratase" evidence="2">
    <location>
        <begin position="1"/>
        <end position="236"/>
    </location>
</feature>
<evidence type="ECO:0000313" key="3">
    <source>
        <dbReference type="EMBL" id="TQE96255.1"/>
    </source>
</evidence>
<dbReference type="EMBL" id="VIGC01000009">
    <property type="protein sequence ID" value="TQE96255.1"/>
    <property type="molecule type" value="Genomic_DNA"/>
</dbReference>
<dbReference type="Gene3D" id="3.40.50.720">
    <property type="entry name" value="NAD(P)-binding Rossmann-like Domain"/>
    <property type="match status" value="1"/>
</dbReference>
<evidence type="ECO:0000313" key="4">
    <source>
        <dbReference type="Proteomes" id="UP000317371"/>
    </source>
</evidence>
<dbReference type="Proteomes" id="UP000317371">
    <property type="component" value="Unassembled WGS sequence"/>
</dbReference>
<evidence type="ECO:0000259" key="2">
    <source>
        <dbReference type="Pfam" id="PF01370"/>
    </source>
</evidence>
<proteinExistence type="inferred from homology"/>
<reference evidence="3 4" key="1">
    <citation type="submission" date="2019-06" db="EMBL/GenBank/DDBJ databases">
        <title>Genome sequence of Litorilinea aerophila BAA-2444.</title>
        <authorList>
            <person name="Maclea K.S."/>
            <person name="Maurais E.G."/>
            <person name="Iannazzi L.C."/>
        </authorList>
    </citation>
    <scope>NUCLEOTIDE SEQUENCE [LARGE SCALE GENOMIC DNA]</scope>
    <source>
        <strain evidence="3 4">ATCC BAA-2444</strain>
    </source>
</reference>
<name>A0A540VHL2_9CHLR</name>
<keyword evidence="4" id="KW-1185">Reference proteome</keyword>
<dbReference type="InterPro" id="IPR036291">
    <property type="entry name" value="NAD(P)-bd_dom_sf"/>
</dbReference>
<dbReference type="OrthoDB" id="9803061at2"/>
<dbReference type="InParanoid" id="A0A540VHL2"/>
<dbReference type="PANTHER" id="PTHR43000">
    <property type="entry name" value="DTDP-D-GLUCOSE 4,6-DEHYDRATASE-RELATED"/>
    <property type="match status" value="1"/>
</dbReference>
<dbReference type="FunCoup" id="A0A540VHL2">
    <property type="interactions" value="317"/>
</dbReference>
<dbReference type="AlphaFoldDB" id="A0A540VHL2"/>
<comment type="caution">
    <text evidence="3">The sequence shown here is derived from an EMBL/GenBank/DDBJ whole genome shotgun (WGS) entry which is preliminary data.</text>
</comment>
<evidence type="ECO:0000256" key="1">
    <source>
        <dbReference type="ARBA" id="ARBA00007637"/>
    </source>
</evidence>
<sequence>MTGAAGFVGSHLCEQLIARGHRVIGVDAFIPYYPRPLKEHNLAHLQGAPLFSFHELDLRTADLAPLCREADVIFHLAAMAGLLRSWREFDTYMSCNILATQRLLDAARQEGIEHFIHISTSSVYGRFATGDEESPLAPISPYGITKLAAEHLCQAYAENFGLAVTILRLFSVYGPRQRPDMGYNIFIRKILNDELITIDGDGNDSRSNTFIADCVQGILLAFERRDVSVGQVFNIGGGEEVSVNQVLAILAELSGRQPRITHGPPRPGDQRRTVADIRKAQQLLGYQPTTGIRDGLRAQLAWQRANMHQER</sequence>
<dbReference type="PRINTS" id="PR01713">
    <property type="entry name" value="NUCEPIMERASE"/>
</dbReference>